<sequence length="161" mass="18108">MSNKKEEAGRKILEEATRVYQQEHDLLARDKGVSMHTLEINNDDVGRLGPYLIQARSGPVSQLDRYLLGQVRLISLCTEIEEPNFALFKAALCFWSTASNCFVFPIGTMTITIMDVTTLAGRGFELATTSCLKLPQKIPPFPHMSFQAFHQQYQPSMPSPQ</sequence>
<accession>A0AAV2CWJ4</accession>
<proteinExistence type="predicted"/>
<evidence type="ECO:0000313" key="1">
    <source>
        <dbReference type="EMBL" id="CAL1360233.1"/>
    </source>
</evidence>
<dbReference type="AlphaFoldDB" id="A0AAV2CWJ4"/>
<evidence type="ECO:0000313" key="2">
    <source>
        <dbReference type="Proteomes" id="UP001497516"/>
    </source>
</evidence>
<organism evidence="1 2">
    <name type="scientific">Linum trigynum</name>
    <dbReference type="NCBI Taxonomy" id="586398"/>
    <lineage>
        <taxon>Eukaryota</taxon>
        <taxon>Viridiplantae</taxon>
        <taxon>Streptophyta</taxon>
        <taxon>Embryophyta</taxon>
        <taxon>Tracheophyta</taxon>
        <taxon>Spermatophyta</taxon>
        <taxon>Magnoliopsida</taxon>
        <taxon>eudicotyledons</taxon>
        <taxon>Gunneridae</taxon>
        <taxon>Pentapetalae</taxon>
        <taxon>rosids</taxon>
        <taxon>fabids</taxon>
        <taxon>Malpighiales</taxon>
        <taxon>Linaceae</taxon>
        <taxon>Linum</taxon>
    </lineage>
</organism>
<reference evidence="1 2" key="1">
    <citation type="submission" date="2024-04" db="EMBL/GenBank/DDBJ databases">
        <authorList>
            <person name="Fracassetti M."/>
        </authorList>
    </citation>
    <scope>NUCLEOTIDE SEQUENCE [LARGE SCALE GENOMIC DNA]</scope>
</reference>
<dbReference type="Proteomes" id="UP001497516">
    <property type="component" value="Chromosome 10"/>
</dbReference>
<protein>
    <submittedName>
        <fullName evidence="1">Uncharacterized protein</fullName>
    </submittedName>
</protein>
<gene>
    <name evidence="1" type="ORF">LTRI10_LOCUS7680</name>
</gene>
<keyword evidence="2" id="KW-1185">Reference proteome</keyword>
<name>A0AAV2CWJ4_9ROSI</name>
<dbReference type="EMBL" id="OZ034814">
    <property type="protein sequence ID" value="CAL1360233.1"/>
    <property type="molecule type" value="Genomic_DNA"/>
</dbReference>